<evidence type="ECO:0008006" key="4">
    <source>
        <dbReference type="Google" id="ProtNLM"/>
    </source>
</evidence>
<dbReference type="Proteomes" id="UP000442109">
    <property type="component" value="Unassembled WGS sequence"/>
</dbReference>
<comment type="caution">
    <text evidence="2">The sequence shown here is derived from an EMBL/GenBank/DDBJ whole genome shotgun (WGS) entry which is preliminary data.</text>
</comment>
<reference evidence="2 3" key="1">
    <citation type="journal article" date="2019" name="PLoS ONE">
        <title>Pup mortality in New Zealand sea lions (Phocarctos hookeri) at Enderby Island, Auckland Islands, 2013-18.</title>
        <authorList>
            <person name="Michael S.A."/>
            <person name="Hayman D.T.S."/>
            <person name="Gray R."/>
            <person name="Zhang J."/>
            <person name="Rogers L."/>
            <person name="Roe W.D."/>
        </authorList>
    </citation>
    <scope>NUCLEOTIDE SEQUENCE [LARGE SCALE GENOMIC DNA]</scope>
    <source>
        <strain evidence="2 3">SM868</strain>
    </source>
</reference>
<dbReference type="OrthoDB" id="6660565at2"/>
<accession>A0A844M0C1</accession>
<dbReference type="SUPFAM" id="SSF54427">
    <property type="entry name" value="NTF2-like"/>
    <property type="match status" value="1"/>
</dbReference>
<dbReference type="InterPro" id="IPR032710">
    <property type="entry name" value="NTF2-like_dom_sf"/>
</dbReference>
<dbReference type="RefSeq" id="WP_011960806.1">
    <property type="nucleotide sequence ID" value="NZ_WFKQ01000003.1"/>
</dbReference>
<dbReference type="EMBL" id="WFKQ01000003">
    <property type="protein sequence ID" value="MUG32120.1"/>
    <property type="molecule type" value="Genomic_DNA"/>
</dbReference>
<dbReference type="Gene3D" id="3.10.450.50">
    <property type="match status" value="1"/>
</dbReference>
<name>A0A844M0C1_9GAMM</name>
<organism evidence="2 3">
    <name type="scientific">Psychrobacter sanguinis</name>
    <dbReference type="NCBI Taxonomy" id="861445"/>
    <lineage>
        <taxon>Bacteria</taxon>
        <taxon>Pseudomonadati</taxon>
        <taxon>Pseudomonadota</taxon>
        <taxon>Gammaproteobacteria</taxon>
        <taxon>Moraxellales</taxon>
        <taxon>Moraxellaceae</taxon>
        <taxon>Psychrobacter</taxon>
    </lineage>
</organism>
<gene>
    <name evidence="2" type="ORF">GB996_04850</name>
</gene>
<proteinExistence type="predicted"/>
<feature type="chain" id="PRO_5032947621" description="DUF4440 domain-containing protein" evidence="1">
    <location>
        <begin position="35"/>
        <end position="163"/>
    </location>
</feature>
<evidence type="ECO:0000256" key="1">
    <source>
        <dbReference type="SAM" id="SignalP"/>
    </source>
</evidence>
<keyword evidence="3" id="KW-1185">Reference proteome</keyword>
<keyword evidence="1" id="KW-0732">Signal</keyword>
<evidence type="ECO:0000313" key="3">
    <source>
        <dbReference type="Proteomes" id="UP000442109"/>
    </source>
</evidence>
<feature type="signal peptide" evidence="1">
    <location>
        <begin position="1"/>
        <end position="34"/>
    </location>
</feature>
<dbReference type="AlphaFoldDB" id="A0A844M0C1"/>
<protein>
    <recommendedName>
        <fullName evidence="4">DUF4440 domain-containing protein</fullName>
    </recommendedName>
</protein>
<sequence>MLKGLFSSKKSMSAVLAPAAMVTAVSMVATAAQAAPLTEAAVQSYAAQMKQAANSENLSLVSSLVADEALISLSRRGKTTSLDKAAYLKLLQDSWSKSSSYTYDINISNVVISGDQAKADVKTIETWVRDGQKRVLTTTSRATLKSGANNAVLLRAVSQVTIE</sequence>
<evidence type="ECO:0000313" key="2">
    <source>
        <dbReference type="EMBL" id="MUG32120.1"/>
    </source>
</evidence>